<dbReference type="Gene3D" id="1.10.287.990">
    <property type="entry name" value="Fe,Mn superoxide dismutase (SOD) domain"/>
    <property type="match status" value="1"/>
</dbReference>
<feature type="binding site" evidence="5">
    <location>
        <position position="78"/>
    </location>
    <ligand>
        <name>Mn(2+)</name>
        <dbReference type="ChEBI" id="CHEBI:29035"/>
    </ligand>
</feature>
<dbReference type="AlphaFoldDB" id="A0A6I6JP15"/>
<dbReference type="PANTHER" id="PTHR43595:SF2">
    <property type="entry name" value="SMALL RIBOSOMAL SUBUNIT PROTEIN MS42"/>
    <property type="match status" value="1"/>
</dbReference>
<feature type="domain" description="Manganese/iron superoxide dismutase C-terminal" evidence="8">
    <location>
        <begin position="93"/>
        <end position="198"/>
    </location>
</feature>
<comment type="function">
    <text evidence="6">Destroys radicals which are normally produced within the cells and which are toxic to biological systems.</text>
</comment>
<feature type="binding site" evidence="5">
    <location>
        <position position="170"/>
    </location>
    <ligand>
        <name>Mn(2+)</name>
        <dbReference type="ChEBI" id="CHEBI:29035"/>
    </ligand>
</feature>
<name>A0A6I6JP15_9BACT</name>
<protein>
    <recommendedName>
        <fullName evidence="2 6">Superoxide dismutase</fullName>
        <ecNumber evidence="2 6">1.15.1.1</ecNumber>
    </recommendedName>
</protein>
<feature type="binding site" evidence="5">
    <location>
        <position position="166"/>
    </location>
    <ligand>
        <name>Mn(2+)</name>
        <dbReference type="ChEBI" id="CHEBI:29035"/>
    </ligand>
</feature>
<dbReference type="GO" id="GO:0046872">
    <property type="term" value="F:metal ion binding"/>
    <property type="evidence" value="ECO:0007669"/>
    <property type="project" value="UniProtKB-KW"/>
</dbReference>
<sequence length="207" mass="23203">MSKFNLPALPYATDALEPHFDKETMTIHHQRHHQAYVTNLNNAVEGSEAENKSLEEIIREVSKYSKAVRNNGGGHYNHTLFWEILSPTPQGSPTGKLAEQITATFGDIDTLKAEIKKAGLGQFGSGWAWLYVKADGTVAVTATPNQDNPLMDLESGDKGFPILGVDVWEHAYYLKYQNKRADYLDAFWSVLDWASVEKKYEEALAKI</sequence>
<dbReference type="FunFam" id="1.10.287.990:FF:000001">
    <property type="entry name" value="Superoxide dismutase"/>
    <property type="match status" value="1"/>
</dbReference>
<dbReference type="Gene3D" id="3.55.40.20">
    <property type="entry name" value="Iron/manganese superoxide dismutase, C-terminal domain"/>
    <property type="match status" value="1"/>
</dbReference>
<dbReference type="SUPFAM" id="SSF46609">
    <property type="entry name" value="Fe,Mn superoxide dismutase (SOD), N-terminal domain"/>
    <property type="match status" value="1"/>
</dbReference>
<evidence type="ECO:0000256" key="1">
    <source>
        <dbReference type="ARBA" id="ARBA00008714"/>
    </source>
</evidence>
<feature type="domain" description="Manganese/iron superoxide dismutase N-terminal" evidence="7">
    <location>
        <begin position="3"/>
        <end position="86"/>
    </location>
</feature>
<dbReference type="PRINTS" id="PR01703">
    <property type="entry name" value="MNSODISMTASE"/>
</dbReference>
<reference evidence="9 10" key="1">
    <citation type="submission" date="2019-11" db="EMBL/GenBank/DDBJ databases">
        <authorList>
            <person name="Zheng R.K."/>
            <person name="Sun C.M."/>
        </authorList>
    </citation>
    <scope>NUCLEOTIDE SEQUENCE [LARGE SCALE GENOMIC DNA]</scope>
    <source>
        <strain evidence="9 10">WC007</strain>
    </source>
</reference>
<comment type="similarity">
    <text evidence="1 6">Belongs to the iron/manganese superoxide dismutase family.</text>
</comment>
<dbReference type="InterPro" id="IPR001189">
    <property type="entry name" value="Mn/Fe_SOD"/>
</dbReference>
<dbReference type="InterPro" id="IPR019831">
    <property type="entry name" value="Mn/Fe_SOD_N"/>
</dbReference>
<evidence type="ECO:0000259" key="8">
    <source>
        <dbReference type="Pfam" id="PF02777"/>
    </source>
</evidence>
<dbReference type="EC" id="1.15.1.1" evidence="2 6"/>
<dbReference type="InterPro" id="IPR036324">
    <property type="entry name" value="Mn/Fe_SOD_N_sf"/>
</dbReference>
<evidence type="ECO:0000256" key="2">
    <source>
        <dbReference type="ARBA" id="ARBA00012682"/>
    </source>
</evidence>
<feature type="binding site" evidence="5">
    <location>
        <position position="28"/>
    </location>
    <ligand>
        <name>Mn(2+)</name>
        <dbReference type="ChEBI" id="CHEBI:29035"/>
    </ligand>
</feature>
<dbReference type="KEGG" id="mcos:GM418_03395"/>
<keyword evidence="3 5" id="KW-0479">Metal-binding</keyword>
<evidence type="ECO:0000259" key="7">
    <source>
        <dbReference type="Pfam" id="PF00081"/>
    </source>
</evidence>
<keyword evidence="10" id="KW-1185">Reference proteome</keyword>
<dbReference type="GO" id="GO:0005737">
    <property type="term" value="C:cytoplasm"/>
    <property type="evidence" value="ECO:0007669"/>
    <property type="project" value="TreeGrafter"/>
</dbReference>
<evidence type="ECO:0000256" key="4">
    <source>
        <dbReference type="ARBA" id="ARBA00023002"/>
    </source>
</evidence>
<evidence type="ECO:0000256" key="3">
    <source>
        <dbReference type="ARBA" id="ARBA00022723"/>
    </source>
</evidence>
<dbReference type="Proteomes" id="UP000428260">
    <property type="component" value="Chromosome"/>
</dbReference>
<dbReference type="InterPro" id="IPR019832">
    <property type="entry name" value="Mn/Fe_SOD_C"/>
</dbReference>
<dbReference type="Pfam" id="PF02777">
    <property type="entry name" value="Sod_Fe_C"/>
    <property type="match status" value="1"/>
</dbReference>
<dbReference type="Pfam" id="PF00081">
    <property type="entry name" value="Sod_Fe_N"/>
    <property type="match status" value="1"/>
</dbReference>
<proteinExistence type="inferred from homology"/>
<evidence type="ECO:0000313" key="10">
    <source>
        <dbReference type="Proteomes" id="UP000428260"/>
    </source>
</evidence>
<accession>A0A6I6JP15</accession>
<dbReference type="PANTHER" id="PTHR43595">
    <property type="entry name" value="37S RIBOSOMAL PROTEIN S26, MITOCHONDRIAL"/>
    <property type="match status" value="1"/>
</dbReference>
<dbReference type="GO" id="GO:0004784">
    <property type="term" value="F:superoxide dismutase activity"/>
    <property type="evidence" value="ECO:0007669"/>
    <property type="project" value="UniProtKB-EC"/>
</dbReference>
<gene>
    <name evidence="9" type="ORF">GM418_03395</name>
</gene>
<dbReference type="InterPro" id="IPR019833">
    <property type="entry name" value="Mn/Fe_SOD_BS"/>
</dbReference>
<organism evidence="9 10">
    <name type="scientific">Maribellus comscasis</name>
    <dbReference type="NCBI Taxonomy" id="2681766"/>
    <lineage>
        <taxon>Bacteria</taxon>
        <taxon>Pseudomonadati</taxon>
        <taxon>Bacteroidota</taxon>
        <taxon>Bacteroidia</taxon>
        <taxon>Marinilabiliales</taxon>
        <taxon>Prolixibacteraceae</taxon>
        <taxon>Maribellus</taxon>
    </lineage>
</organism>
<evidence type="ECO:0000256" key="6">
    <source>
        <dbReference type="RuleBase" id="RU000414"/>
    </source>
</evidence>
<dbReference type="InterPro" id="IPR036314">
    <property type="entry name" value="SOD_C_sf"/>
</dbReference>
<keyword evidence="4 6" id="KW-0560">Oxidoreductase</keyword>
<dbReference type="EMBL" id="CP046401">
    <property type="protein sequence ID" value="QGY42730.1"/>
    <property type="molecule type" value="Genomic_DNA"/>
</dbReference>
<dbReference type="RefSeq" id="WP_158863161.1">
    <property type="nucleotide sequence ID" value="NZ_CP046401.1"/>
</dbReference>
<evidence type="ECO:0000313" key="9">
    <source>
        <dbReference type="EMBL" id="QGY42730.1"/>
    </source>
</evidence>
<dbReference type="SUPFAM" id="SSF54719">
    <property type="entry name" value="Fe,Mn superoxide dismutase (SOD), C-terminal domain"/>
    <property type="match status" value="1"/>
</dbReference>
<dbReference type="PIRSF" id="PIRSF000349">
    <property type="entry name" value="SODismutase"/>
    <property type="match status" value="1"/>
</dbReference>
<evidence type="ECO:0000256" key="5">
    <source>
        <dbReference type="PIRSR" id="PIRSR000349-1"/>
    </source>
</evidence>
<dbReference type="PROSITE" id="PS00088">
    <property type="entry name" value="SOD_MN"/>
    <property type="match status" value="1"/>
</dbReference>
<comment type="catalytic activity">
    <reaction evidence="6">
        <text>2 superoxide + 2 H(+) = H2O2 + O2</text>
        <dbReference type="Rhea" id="RHEA:20696"/>
        <dbReference type="ChEBI" id="CHEBI:15378"/>
        <dbReference type="ChEBI" id="CHEBI:15379"/>
        <dbReference type="ChEBI" id="CHEBI:16240"/>
        <dbReference type="ChEBI" id="CHEBI:18421"/>
        <dbReference type="EC" id="1.15.1.1"/>
    </reaction>
</comment>